<name>A0AA49BQ23_9CAUD</name>
<dbReference type="Proteomes" id="UP001179360">
    <property type="component" value="Segment"/>
</dbReference>
<dbReference type="EMBL" id="OL742561">
    <property type="protein sequence ID" value="UKH48421.1"/>
    <property type="molecule type" value="Genomic_DNA"/>
</dbReference>
<sequence length="42" mass="5009">MTRCAVAVANWILRTFAPEYSRVLNNMCRREMERAFREAEES</sequence>
<gene>
    <name evidence="1" type="primary">54</name>
    <name evidence="1" type="ORF">SEA_DUPLICITY_54</name>
</gene>
<reference evidence="1" key="1">
    <citation type="submission" date="2021-12" db="EMBL/GenBank/DDBJ databases">
        <authorList>
            <person name="Beeman S.L."/>
            <person name="Bekhet S.E."/>
            <person name="Boortalary R."/>
            <person name="Bowen R.T."/>
            <person name="Correll A.K."/>
            <person name="Dhami H."/>
            <person name="Edwards S.D."/>
            <person name="Frahm J."/>
            <person name="Goad L.A."/>
            <person name="Heldmann M.G."/>
            <person name="Hindi F.N."/>
            <person name="Jorgensen J.B."/>
            <person name="Kasputis T.R."/>
            <person name="Lenert A.M."/>
            <person name="Luers J."/>
            <person name="Malek A."/>
            <person name="Markham A.E."/>
            <person name="Marrella M.A."/>
            <person name="Martin K.J."/>
            <person name="McDonald M.E."/>
            <person name="Moise K.E."/>
            <person name="O'Connor O.C."/>
            <person name="Poynter G.D."/>
            <person name="Samarasinghe J.R."/>
            <person name="Scott T.M."/>
            <person name="Smeltz R.E."/>
            <person name="Waid J.G."/>
            <person name="Young D.K."/>
            <person name="Voshell S.M."/>
            <person name="Garlena R.A."/>
            <person name="Russell D.A."/>
            <person name="Pope W.H."/>
            <person name="Jacobs-Sera D."/>
            <person name="Hatfull G.F."/>
        </authorList>
    </citation>
    <scope>NUCLEOTIDE SEQUENCE</scope>
</reference>
<accession>A0AA49BQ23</accession>
<proteinExistence type="predicted"/>
<protein>
    <submittedName>
        <fullName evidence="1">Uncharacterized protein</fullName>
    </submittedName>
</protein>
<organism evidence="1">
    <name type="scientific">Mycobacterium phage Duplicity</name>
    <dbReference type="NCBI Taxonomy" id="2912655"/>
    <lineage>
        <taxon>Viruses</taxon>
        <taxon>Duplodnaviria</taxon>
        <taxon>Heunggongvirae</taxon>
        <taxon>Uroviricota</taxon>
        <taxon>Caudoviricetes</taxon>
        <taxon>Nclasvirinae</taxon>
        <taxon>Charlievirus</taxon>
        <taxon>Charlievirus Pipsqueaks</taxon>
    </lineage>
</organism>
<evidence type="ECO:0000313" key="1">
    <source>
        <dbReference type="EMBL" id="UKH48421.1"/>
    </source>
</evidence>